<evidence type="ECO:0000256" key="1">
    <source>
        <dbReference type="SAM" id="MobiDB-lite"/>
    </source>
</evidence>
<dbReference type="EMBL" id="BJXN01000024">
    <property type="protein sequence ID" value="GEM90851.1"/>
    <property type="molecule type" value="Genomic_DNA"/>
</dbReference>
<sequence>MADRSRTEDAQGQRPADGGPPAFSSPSPAAQIRFLRAPFVSSAAFVPYTPPPTPIFVIPDEVRSTEIGNLMVAAGYEWAYTLMLPIVPQASGSANAHPARFRLSRAAWPARPE</sequence>
<evidence type="ECO:0000313" key="3">
    <source>
        <dbReference type="Proteomes" id="UP000321827"/>
    </source>
</evidence>
<dbReference type="AlphaFoldDB" id="A0A511RMG2"/>
<organism evidence="2 3">
    <name type="scientific">Oceanithermus desulfurans NBRC 100063</name>
    <dbReference type="NCBI Taxonomy" id="1227550"/>
    <lineage>
        <taxon>Bacteria</taxon>
        <taxon>Thermotogati</taxon>
        <taxon>Deinococcota</taxon>
        <taxon>Deinococci</taxon>
        <taxon>Thermales</taxon>
        <taxon>Thermaceae</taxon>
        <taxon>Oceanithermus</taxon>
    </lineage>
</organism>
<name>A0A511RMG2_9DEIN</name>
<feature type="compositionally biased region" description="Basic and acidic residues" evidence="1">
    <location>
        <begin position="1"/>
        <end position="11"/>
    </location>
</feature>
<feature type="compositionally biased region" description="Low complexity" evidence="1">
    <location>
        <begin position="15"/>
        <end position="28"/>
    </location>
</feature>
<protein>
    <submittedName>
        <fullName evidence="2">Uncharacterized protein</fullName>
    </submittedName>
</protein>
<proteinExistence type="predicted"/>
<dbReference type="Proteomes" id="UP000321827">
    <property type="component" value="Unassembled WGS sequence"/>
</dbReference>
<gene>
    <name evidence="2" type="ORF">ODE01S_22850</name>
</gene>
<comment type="caution">
    <text evidence="2">The sequence shown here is derived from an EMBL/GenBank/DDBJ whole genome shotgun (WGS) entry which is preliminary data.</text>
</comment>
<evidence type="ECO:0000313" key="2">
    <source>
        <dbReference type="EMBL" id="GEM90851.1"/>
    </source>
</evidence>
<accession>A0A511RMG2</accession>
<feature type="region of interest" description="Disordered" evidence="1">
    <location>
        <begin position="1"/>
        <end position="28"/>
    </location>
</feature>
<reference evidence="2 3" key="1">
    <citation type="submission" date="2019-07" db="EMBL/GenBank/DDBJ databases">
        <title>Whole genome shotgun sequence of Oceanithermus desulfurans NBRC 100063.</title>
        <authorList>
            <person name="Hosoyama A."/>
            <person name="Uohara A."/>
            <person name="Ohji S."/>
            <person name="Ichikawa N."/>
        </authorList>
    </citation>
    <scope>NUCLEOTIDE SEQUENCE [LARGE SCALE GENOMIC DNA]</scope>
    <source>
        <strain evidence="2 3">NBRC 100063</strain>
    </source>
</reference>